<keyword evidence="4" id="KW-1185">Reference proteome</keyword>
<dbReference type="KEGG" id="lrs:PX52LOC_00382"/>
<dbReference type="Gene3D" id="1.25.40.10">
    <property type="entry name" value="Tetratricopeptide repeat domain"/>
    <property type="match status" value="1"/>
</dbReference>
<evidence type="ECO:0000256" key="1">
    <source>
        <dbReference type="ARBA" id="ARBA00022729"/>
    </source>
</evidence>
<name>A0A5C1A8P5_9BACT</name>
<proteinExistence type="predicted"/>
<organism evidence="3 4">
    <name type="scientific">Limnoglobus roseus</name>
    <dbReference type="NCBI Taxonomy" id="2598579"/>
    <lineage>
        <taxon>Bacteria</taxon>
        <taxon>Pseudomonadati</taxon>
        <taxon>Planctomycetota</taxon>
        <taxon>Planctomycetia</taxon>
        <taxon>Gemmatales</taxon>
        <taxon>Gemmataceae</taxon>
        <taxon>Limnoglobus</taxon>
    </lineage>
</organism>
<dbReference type="EMBL" id="CP042425">
    <property type="protein sequence ID" value="QEL13524.1"/>
    <property type="molecule type" value="Genomic_DNA"/>
</dbReference>
<reference evidence="4" key="1">
    <citation type="submission" date="2019-08" db="EMBL/GenBank/DDBJ databases">
        <title>Limnoglobus roseus gen. nov., sp. nov., a novel freshwater planctomycete with a giant genome from the family Gemmataceae.</title>
        <authorList>
            <person name="Kulichevskaya I.S."/>
            <person name="Naumoff D.G."/>
            <person name="Miroshnikov K."/>
            <person name="Ivanova A."/>
            <person name="Philippov D.A."/>
            <person name="Hakobyan A."/>
            <person name="Rijpstra I.C."/>
            <person name="Sinninghe Damste J.S."/>
            <person name="Liesack W."/>
            <person name="Dedysh S.N."/>
        </authorList>
    </citation>
    <scope>NUCLEOTIDE SEQUENCE [LARGE SCALE GENOMIC DNA]</scope>
    <source>
        <strain evidence="4">PX52</strain>
    </source>
</reference>
<dbReference type="RefSeq" id="WP_149108488.1">
    <property type="nucleotide sequence ID" value="NZ_CP042425.1"/>
</dbReference>
<sequence length="1166" mass="127878">MLSVVRRNKSVAIAAAVLALVAAGAVVYFVTNRRPPALPGPGDPTYEQYVDAFELGGAALDVEVVDVAEQNLNRAIDLIPQEPAAWVNRALLDLRTGRRPEAERDLTQAEKLAPGNVAVVKLRAFYEENRGRFSEAAEGLRKVVGDEPGDVETAYFYAQLIKREQKPGSDAEYQKVIELILTVRPDNRHLLIERLLAAVRRSDGAAVTDSLARLRAQAPTWTNQGEQTRAAFADLEKAAAGPPGEAVLDAAIPFTNLYRAQPDYAVSADEVSARGYRGRPMRTFLKLAQPRPTPAPPDLDIAFRPEPVADAPVGKWDIVLPVWPNGTGNPIVFLANATEIRRVGSSAVLPSRPLALDGLVPLDWNNDFRVDLLVAGPGGLLFYEQGPDGTFLDTTAKTKLPPEVVTGDYAAVLAADVDLDGDLDILLARRTGPPLLLRNNFDGTFAAQPIFPEARDVRAFAWADLDADGAPDAVVLDAQGKLAAFANERSGQFRPWPTPLPDGRFLAVTVSDANDDGVLTLVALRADGAILRIGDQKKRSGWGVAELGRWEVPPDTAPGSVRLLIGDLDNNGVADLIVSGPTSGAAWLGSGGGAFVRLPAAVPPRVAAAVNFDGRGRIDLFALDADGRPVRFRNAGPKNYHWQTVRFRAAQGEVTGDNRINSFGIGGEIEFRTGTHVVKAPVVGPVVHLGLGERSRCDILRIVWPNGSSQTEFGRPIDQTVVAEQRLKGSCPFLFAWNGERFAFVTDFMWSTPLGMYINAQDQGGFLQTTEWVKVCGDQLVPKDGQYEVRVNANLWETHYFDHLALKVVDHPADTELFADERFMLVPSKPRYHLTGPTRPVARALEHRGADVTEIVRAIDSKYLDHAGRGRYQGITTDHWVEVDLGDDAPRTGPVYLIARGWVHPTDSSVNYAIEQGEHTRPRALSLEVPDGKGGWKVVDGKVGFPAGKHKTVTLRLDGLDGPGVARRVRLRTNMEIYWDAIHYAVGRDEAPRTETELAPAVADLHFRGIVAMSQADPSSPELPDYDRVVQTGQPWRDLIGHHTRFGDVRELVAKVDDRYAILTAGDEITLRFAVPPPPPPGWTRDFLWASDGWVKDGDLNTRFGKTVLPLPAHDMPNYVIPPTRLEDDPVYRRHKKDWDVFHTRYVTPAVYERGLRAFRPREKSP</sequence>
<evidence type="ECO:0000313" key="4">
    <source>
        <dbReference type="Proteomes" id="UP000324974"/>
    </source>
</evidence>
<dbReference type="SUPFAM" id="SSF69318">
    <property type="entry name" value="Integrin alpha N-terminal domain"/>
    <property type="match status" value="1"/>
</dbReference>
<dbReference type="SUPFAM" id="SSF48452">
    <property type="entry name" value="TPR-like"/>
    <property type="match status" value="1"/>
</dbReference>
<dbReference type="Pfam" id="PF13517">
    <property type="entry name" value="FG-GAP_3"/>
    <property type="match status" value="1"/>
</dbReference>
<dbReference type="InterPro" id="IPR011519">
    <property type="entry name" value="UnbV_ASPIC"/>
</dbReference>
<dbReference type="Proteomes" id="UP000324974">
    <property type="component" value="Chromosome"/>
</dbReference>
<gene>
    <name evidence="3" type="ORF">PX52LOC_00382</name>
</gene>
<dbReference type="Pfam" id="PF07593">
    <property type="entry name" value="UnbV_ASPIC"/>
    <property type="match status" value="1"/>
</dbReference>
<evidence type="ECO:0000313" key="3">
    <source>
        <dbReference type="EMBL" id="QEL13524.1"/>
    </source>
</evidence>
<dbReference type="AlphaFoldDB" id="A0A5C1A8P5"/>
<protein>
    <submittedName>
        <fullName evidence="3">Tetratricopeptide repeat protein</fullName>
    </submittedName>
</protein>
<dbReference type="InterPro" id="IPR011990">
    <property type="entry name" value="TPR-like_helical_dom_sf"/>
</dbReference>
<evidence type="ECO:0000259" key="2">
    <source>
        <dbReference type="Pfam" id="PF07593"/>
    </source>
</evidence>
<feature type="domain" description="ASPIC/UnbV" evidence="2">
    <location>
        <begin position="685"/>
        <end position="721"/>
    </location>
</feature>
<dbReference type="PANTHER" id="PTHR44103">
    <property type="entry name" value="PROPROTEIN CONVERTASE P"/>
    <property type="match status" value="1"/>
</dbReference>
<dbReference type="InterPro" id="IPR013517">
    <property type="entry name" value="FG-GAP"/>
</dbReference>
<dbReference type="OrthoDB" id="221211at2"/>
<dbReference type="PANTHER" id="PTHR44103:SF1">
    <property type="entry name" value="PROPROTEIN CONVERTASE P"/>
    <property type="match status" value="1"/>
</dbReference>
<keyword evidence="1" id="KW-0732">Signal</keyword>
<accession>A0A5C1A8P5</accession>
<dbReference type="InterPro" id="IPR028994">
    <property type="entry name" value="Integrin_alpha_N"/>
</dbReference>